<feature type="domain" description="Peptidase M24" evidence="3">
    <location>
        <begin position="155"/>
        <end position="357"/>
    </location>
</feature>
<dbReference type="Pfam" id="PF01321">
    <property type="entry name" value="Creatinase_N"/>
    <property type="match status" value="1"/>
</dbReference>
<keyword evidence="6" id="KW-1185">Reference proteome</keyword>
<dbReference type="EMBL" id="BAAAVS010000057">
    <property type="protein sequence ID" value="GAA3046942.1"/>
    <property type="molecule type" value="Genomic_DNA"/>
</dbReference>
<dbReference type="PROSITE" id="PS00491">
    <property type="entry name" value="PROLINE_PEPTIDASE"/>
    <property type="match status" value="1"/>
</dbReference>
<dbReference type="InterPro" id="IPR000994">
    <property type="entry name" value="Pept_M24"/>
</dbReference>
<dbReference type="Proteomes" id="UP001501035">
    <property type="component" value="Unassembled WGS sequence"/>
</dbReference>
<name>A0ABP6LL18_9ACTN</name>
<protein>
    <submittedName>
        <fullName evidence="5">Xaa-Pro peptidase family protein</fullName>
    </submittedName>
</protein>
<accession>A0ABP6LL18</accession>
<evidence type="ECO:0000259" key="4">
    <source>
        <dbReference type="Pfam" id="PF01321"/>
    </source>
</evidence>
<keyword evidence="1" id="KW-0479">Metal-binding</keyword>
<dbReference type="SUPFAM" id="SSF55920">
    <property type="entry name" value="Creatinase/aminopeptidase"/>
    <property type="match status" value="1"/>
</dbReference>
<evidence type="ECO:0000256" key="1">
    <source>
        <dbReference type="ARBA" id="ARBA00022723"/>
    </source>
</evidence>
<dbReference type="Gene3D" id="3.90.230.10">
    <property type="entry name" value="Creatinase/methionine aminopeptidase superfamily"/>
    <property type="match status" value="1"/>
</dbReference>
<comment type="caution">
    <text evidence="5">The sequence shown here is derived from an EMBL/GenBank/DDBJ whole genome shotgun (WGS) entry which is preliminary data.</text>
</comment>
<feature type="domain" description="Creatinase N-terminal" evidence="4">
    <location>
        <begin position="14"/>
        <end position="146"/>
    </location>
</feature>
<organism evidence="5 6">
    <name type="scientific">Gordonia defluvii</name>
    <dbReference type="NCBI Taxonomy" id="283718"/>
    <lineage>
        <taxon>Bacteria</taxon>
        <taxon>Bacillati</taxon>
        <taxon>Actinomycetota</taxon>
        <taxon>Actinomycetes</taxon>
        <taxon>Mycobacteriales</taxon>
        <taxon>Gordoniaceae</taxon>
        <taxon>Gordonia</taxon>
    </lineage>
</organism>
<dbReference type="PANTHER" id="PTHR46112:SF8">
    <property type="entry name" value="CYTOPLASMIC PEPTIDASE PEPQ-RELATED"/>
    <property type="match status" value="1"/>
</dbReference>
<dbReference type="Gene3D" id="3.40.350.10">
    <property type="entry name" value="Creatinase/prolidase N-terminal domain"/>
    <property type="match status" value="1"/>
</dbReference>
<dbReference type="PANTHER" id="PTHR46112">
    <property type="entry name" value="AMINOPEPTIDASE"/>
    <property type="match status" value="1"/>
</dbReference>
<sequence>MPSVMARFDATATRRDRLRAALIDAVPGADAVLVTDAVNVRYLSGFTGSNGAVLVWADPDAAGHDDAISTDGRYTVQVGEQAADLMLVGAREVAKALLESAGRAGARRVGFEADSVTVAGHAALAGAVAGVDLVATSGLVEGLREVKDAGEIGAIARACGVADTALAQIIDDGMIAPGRSERAVARALEWAMYRHGAAGIAFETIVAAGANSAVPHHRPTDAVLGAGDFVKIDFGAVVDGYHSDMTRTYVLVAAQPWQREVYELVAAAATAGRRAARAGTGAGAVDGAARAVIDAAGRGAEFVHGLGHGVGLQIHEAPSVGSGATGTLLDGAVVTVEPGVYLPGRGGVRIEDTVVVSDGPCQILTATDRTFTVLD</sequence>
<evidence type="ECO:0000313" key="5">
    <source>
        <dbReference type="EMBL" id="GAA3046942.1"/>
    </source>
</evidence>
<keyword evidence="2" id="KW-0378">Hydrolase</keyword>
<proteinExistence type="predicted"/>
<gene>
    <name evidence="5" type="ORF">GCM10010528_27670</name>
</gene>
<dbReference type="InterPro" id="IPR036005">
    <property type="entry name" value="Creatinase/aminopeptidase-like"/>
</dbReference>
<evidence type="ECO:0000259" key="3">
    <source>
        <dbReference type="Pfam" id="PF00557"/>
    </source>
</evidence>
<dbReference type="PRINTS" id="PR00599">
    <property type="entry name" value="MAPEPTIDASE"/>
</dbReference>
<dbReference type="Pfam" id="PF00557">
    <property type="entry name" value="Peptidase_M24"/>
    <property type="match status" value="1"/>
</dbReference>
<dbReference type="InterPro" id="IPR029149">
    <property type="entry name" value="Creatin/AminoP/Spt16_N"/>
</dbReference>
<reference evidence="6" key="1">
    <citation type="journal article" date="2019" name="Int. J. Syst. Evol. Microbiol.">
        <title>The Global Catalogue of Microorganisms (GCM) 10K type strain sequencing project: providing services to taxonomists for standard genome sequencing and annotation.</title>
        <authorList>
            <consortium name="The Broad Institute Genomics Platform"/>
            <consortium name="The Broad Institute Genome Sequencing Center for Infectious Disease"/>
            <person name="Wu L."/>
            <person name="Ma J."/>
        </authorList>
    </citation>
    <scope>NUCLEOTIDE SEQUENCE [LARGE SCALE GENOMIC DNA]</scope>
    <source>
        <strain evidence="6">JCM 14234</strain>
    </source>
</reference>
<dbReference type="RefSeq" id="WP_290705466.1">
    <property type="nucleotide sequence ID" value="NZ_BAAAVS010000057.1"/>
</dbReference>
<evidence type="ECO:0000313" key="6">
    <source>
        <dbReference type="Proteomes" id="UP001501035"/>
    </source>
</evidence>
<dbReference type="InterPro" id="IPR001131">
    <property type="entry name" value="Peptidase_M24B_aminopep-P_CS"/>
</dbReference>
<dbReference type="InterPro" id="IPR001714">
    <property type="entry name" value="Pept_M24_MAP"/>
</dbReference>
<dbReference type="InterPro" id="IPR050659">
    <property type="entry name" value="Peptidase_M24B"/>
</dbReference>
<dbReference type="SUPFAM" id="SSF53092">
    <property type="entry name" value="Creatinase/prolidase N-terminal domain"/>
    <property type="match status" value="1"/>
</dbReference>
<dbReference type="InterPro" id="IPR000587">
    <property type="entry name" value="Creatinase_N"/>
</dbReference>
<evidence type="ECO:0000256" key="2">
    <source>
        <dbReference type="ARBA" id="ARBA00022801"/>
    </source>
</evidence>